<keyword evidence="2" id="KW-0479">Metal-binding</keyword>
<evidence type="ECO:0000256" key="1">
    <source>
        <dbReference type="ARBA" id="ARBA00010617"/>
    </source>
</evidence>
<dbReference type="PANTHER" id="PTHR46696:SF1">
    <property type="entry name" value="CYTOCHROME P450 YJIB-RELATED"/>
    <property type="match status" value="1"/>
</dbReference>
<evidence type="ECO:0000313" key="4">
    <source>
        <dbReference type="Proteomes" id="UP001596220"/>
    </source>
</evidence>
<protein>
    <submittedName>
        <fullName evidence="3">Cytochrome P450</fullName>
    </submittedName>
</protein>
<dbReference type="PROSITE" id="PS00086">
    <property type="entry name" value="CYTOCHROME_P450"/>
    <property type="match status" value="1"/>
</dbReference>
<keyword evidence="2" id="KW-0503">Monooxygenase</keyword>
<evidence type="ECO:0000313" key="3">
    <source>
        <dbReference type="EMBL" id="MFC6091918.1"/>
    </source>
</evidence>
<sequence length="384" mass="42136">MTNLVEMQLDVSPGDVQERLLDVARRHPLARVAWAGGEVWLVNDPELVRLAFRDRRLTKDAGAAPPWFTDVTGLIGSTQTSRAAEMITSEGAEHTRQRKLHAVVFSARNRERWQQLITEIVRDLLRSLDGDVDLVSRFAYPLPVAAISAVLGLPPDMHEPLTAACRLLTYGADDAERERGRAQLYGGVGAFLGPRRHELRPGMIADLLELHDTDGSVSTVEIATWTPGLVVPGHESTTSVLAALLADVLAEPPDRRPTTAEEIEEHVERALRLHPPFPLATWRFTTSPVLLQEHEIPAGKPVLLNIPAANHASPPTAHYTFGHGVHYCVGAALARAELRIALTEFLREFPDATRTTGETRWVSGYAIRQLTSLPVRLTPAGDAA</sequence>
<dbReference type="SUPFAM" id="SSF48264">
    <property type="entry name" value="Cytochrome P450"/>
    <property type="match status" value="1"/>
</dbReference>
<keyword evidence="2" id="KW-0349">Heme</keyword>
<keyword evidence="4" id="KW-1185">Reference proteome</keyword>
<dbReference type="InterPro" id="IPR001128">
    <property type="entry name" value="Cyt_P450"/>
</dbReference>
<dbReference type="InterPro" id="IPR036396">
    <property type="entry name" value="Cyt_P450_sf"/>
</dbReference>
<name>A0ABW1P8J1_9PSEU</name>
<gene>
    <name evidence="3" type="ORF">ACFP3R_21835</name>
</gene>
<proteinExistence type="inferred from homology"/>
<evidence type="ECO:0000256" key="2">
    <source>
        <dbReference type="RuleBase" id="RU000461"/>
    </source>
</evidence>
<keyword evidence="2" id="KW-0408">Iron</keyword>
<dbReference type="Gene3D" id="1.10.630.10">
    <property type="entry name" value="Cytochrome P450"/>
    <property type="match status" value="1"/>
</dbReference>
<dbReference type="Pfam" id="PF00067">
    <property type="entry name" value="p450"/>
    <property type="match status" value="1"/>
</dbReference>
<dbReference type="RefSeq" id="WP_380638218.1">
    <property type="nucleotide sequence ID" value="NZ_JBHSQO010000023.1"/>
</dbReference>
<accession>A0ABW1P8J1</accession>
<comment type="similarity">
    <text evidence="1 2">Belongs to the cytochrome P450 family.</text>
</comment>
<comment type="caution">
    <text evidence="3">The sequence shown here is derived from an EMBL/GenBank/DDBJ whole genome shotgun (WGS) entry which is preliminary data.</text>
</comment>
<reference evidence="4" key="1">
    <citation type="journal article" date="2019" name="Int. J. Syst. Evol. Microbiol.">
        <title>The Global Catalogue of Microorganisms (GCM) 10K type strain sequencing project: providing services to taxonomists for standard genome sequencing and annotation.</title>
        <authorList>
            <consortium name="The Broad Institute Genomics Platform"/>
            <consortium name="The Broad Institute Genome Sequencing Center for Infectious Disease"/>
            <person name="Wu L."/>
            <person name="Ma J."/>
        </authorList>
    </citation>
    <scope>NUCLEOTIDE SEQUENCE [LARGE SCALE GENOMIC DNA]</scope>
    <source>
        <strain evidence="4">CGMCC 4.7246</strain>
    </source>
</reference>
<keyword evidence="2" id="KW-0560">Oxidoreductase</keyword>
<dbReference type="EMBL" id="JBHSQO010000023">
    <property type="protein sequence ID" value="MFC6091918.1"/>
    <property type="molecule type" value="Genomic_DNA"/>
</dbReference>
<organism evidence="3 4">
    <name type="scientific">Saccharothrix lopnurensis</name>
    <dbReference type="NCBI Taxonomy" id="1670621"/>
    <lineage>
        <taxon>Bacteria</taxon>
        <taxon>Bacillati</taxon>
        <taxon>Actinomycetota</taxon>
        <taxon>Actinomycetes</taxon>
        <taxon>Pseudonocardiales</taxon>
        <taxon>Pseudonocardiaceae</taxon>
        <taxon>Saccharothrix</taxon>
    </lineage>
</organism>
<dbReference type="Proteomes" id="UP001596220">
    <property type="component" value="Unassembled WGS sequence"/>
</dbReference>
<dbReference type="PRINTS" id="PR00359">
    <property type="entry name" value="BP450"/>
</dbReference>
<dbReference type="InterPro" id="IPR002397">
    <property type="entry name" value="Cyt_P450_B"/>
</dbReference>
<dbReference type="PANTHER" id="PTHR46696">
    <property type="entry name" value="P450, PUTATIVE (EUROFUNG)-RELATED"/>
    <property type="match status" value="1"/>
</dbReference>
<dbReference type="InterPro" id="IPR017972">
    <property type="entry name" value="Cyt_P450_CS"/>
</dbReference>